<organism evidence="1 2">
    <name type="scientific">Paenibacillus amylolyticus</name>
    <dbReference type="NCBI Taxonomy" id="1451"/>
    <lineage>
        <taxon>Bacteria</taxon>
        <taxon>Bacillati</taxon>
        <taxon>Bacillota</taxon>
        <taxon>Bacilli</taxon>
        <taxon>Bacillales</taxon>
        <taxon>Paenibacillaceae</taxon>
        <taxon>Paenibacillus</taxon>
    </lineage>
</organism>
<sequence>MKVLDLQGSLTPHDSKTHICMPFVVEAGCSKLHMRLQYGPKTLEDQDRSIELLMESYDLYILPEHREYAIANATRHLPLKNLITLSLDDTNRYRGACHRHDPIQELYISKMDASPGLMPGELPAGTWTIMLSVHCIVTEECTYQMQIWTSEEDNL</sequence>
<protein>
    <submittedName>
        <fullName evidence="1">Uncharacterized protein</fullName>
    </submittedName>
</protein>
<evidence type="ECO:0000313" key="2">
    <source>
        <dbReference type="Proteomes" id="UP000323664"/>
    </source>
</evidence>
<accession>A0A5M9WZ10</accession>
<dbReference type="OrthoDB" id="1690737at2"/>
<comment type="caution">
    <text evidence="1">The sequence shown here is derived from an EMBL/GenBank/DDBJ whole genome shotgun (WGS) entry which is preliminary data.</text>
</comment>
<name>A0A5M9WZ10_PAEAM</name>
<dbReference type="RefSeq" id="WP_123066604.1">
    <property type="nucleotide sequence ID" value="NZ_RIAS01000017.1"/>
</dbReference>
<reference evidence="1 2" key="1">
    <citation type="journal article" date="2019" name="J. Ind. Microbiol. Biotechnol.">
        <title>Paenibacillus amylolyticus 27C64 has a diverse set of carbohydrate-active enzymes and complete pectin deconstruction system.</title>
        <authorList>
            <person name="Keggi C."/>
            <person name="Doran-Peterson J."/>
        </authorList>
    </citation>
    <scope>NUCLEOTIDE SEQUENCE [LARGE SCALE GENOMIC DNA]</scope>
    <source>
        <strain evidence="1 2">27C64</strain>
    </source>
</reference>
<gene>
    <name evidence="1" type="ORF">EC604_24150</name>
</gene>
<evidence type="ECO:0000313" key="1">
    <source>
        <dbReference type="EMBL" id="KAA8786927.1"/>
    </source>
</evidence>
<dbReference type="AlphaFoldDB" id="A0A5M9WZ10"/>
<proteinExistence type="predicted"/>
<dbReference type="EMBL" id="RIAS01000017">
    <property type="protein sequence ID" value="KAA8786927.1"/>
    <property type="molecule type" value="Genomic_DNA"/>
</dbReference>
<dbReference type="Proteomes" id="UP000323664">
    <property type="component" value="Unassembled WGS sequence"/>
</dbReference>